<dbReference type="AlphaFoldDB" id="A0AA39UMC6"/>
<protein>
    <submittedName>
        <fullName evidence="2">Uncharacterized protein</fullName>
    </submittedName>
</protein>
<proteinExistence type="predicted"/>
<accession>A0AA39UMC6</accession>
<feature type="compositionally biased region" description="Basic and acidic residues" evidence="1">
    <location>
        <begin position="138"/>
        <end position="152"/>
    </location>
</feature>
<feature type="region of interest" description="Disordered" evidence="1">
    <location>
        <begin position="214"/>
        <end position="236"/>
    </location>
</feature>
<comment type="caution">
    <text evidence="2">The sequence shown here is derived from an EMBL/GenBank/DDBJ whole genome shotgun (WGS) entry which is preliminary data.</text>
</comment>
<organism evidence="2 3">
    <name type="scientific">Armillaria luteobubalina</name>
    <dbReference type="NCBI Taxonomy" id="153913"/>
    <lineage>
        <taxon>Eukaryota</taxon>
        <taxon>Fungi</taxon>
        <taxon>Dikarya</taxon>
        <taxon>Basidiomycota</taxon>
        <taxon>Agaricomycotina</taxon>
        <taxon>Agaricomycetes</taxon>
        <taxon>Agaricomycetidae</taxon>
        <taxon>Agaricales</taxon>
        <taxon>Marasmiineae</taxon>
        <taxon>Physalacriaceae</taxon>
        <taxon>Armillaria</taxon>
    </lineage>
</organism>
<sequence length="277" mass="31078">MMDRRIELAEETRGMAQGPMPARDFMNKFLPWNDTTPKKFRNLQPSAEAVKNLVAMAYGFRSPNLRIIFGPSISSLEKNAPDTRIVYFNGMTAMPLRISFCDSLSVDLNAVDIGKPTIRRTDTCKLDFANVETHTELKPKVGDDPYCDRDAASDGEEDDYEDVEQYASDPSADAVDEENDAPDEGCEVHPTEELLELDVAKDEDLKENMIAELAEDEEHADDTEPSPDEDYPFDNSTLCGQRTRGQISAYVGATVTLQFRTHLFTVVIFGSYARLLR</sequence>
<name>A0AA39UMC6_9AGAR</name>
<feature type="compositionally biased region" description="Acidic residues" evidence="1">
    <location>
        <begin position="214"/>
        <end position="232"/>
    </location>
</feature>
<reference evidence="2" key="1">
    <citation type="submission" date="2023-06" db="EMBL/GenBank/DDBJ databases">
        <authorList>
            <consortium name="Lawrence Berkeley National Laboratory"/>
            <person name="Ahrendt S."/>
            <person name="Sahu N."/>
            <person name="Indic B."/>
            <person name="Wong-Bajracharya J."/>
            <person name="Merenyi Z."/>
            <person name="Ke H.-M."/>
            <person name="Monk M."/>
            <person name="Kocsube S."/>
            <person name="Drula E."/>
            <person name="Lipzen A."/>
            <person name="Balint B."/>
            <person name="Henrissat B."/>
            <person name="Andreopoulos B."/>
            <person name="Martin F.M."/>
            <person name="Harder C.B."/>
            <person name="Rigling D."/>
            <person name="Ford K.L."/>
            <person name="Foster G.D."/>
            <person name="Pangilinan J."/>
            <person name="Papanicolaou A."/>
            <person name="Barry K."/>
            <person name="LaButti K."/>
            <person name="Viragh M."/>
            <person name="Koriabine M."/>
            <person name="Yan M."/>
            <person name="Riley R."/>
            <person name="Champramary S."/>
            <person name="Plett K.L."/>
            <person name="Tsai I.J."/>
            <person name="Slot J."/>
            <person name="Sipos G."/>
            <person name="Plett J."/>
            <person name="Nagy L.G."/>
            <person name="Grigoriev I.V."/>
        </authorList>
    </citation>
    <scope>NUCLEOTIDE SEQUENCE</scope>
    <source>
        <strain evidence="2">HWK02</strain>
    </source>
</reference>
<gene>
    <name evidence="2" type="ORF">EDD18DRAFT_1464544</name>
</gene>
<dbReference type="EMBL" id="JAUEPU010000022">
    <property type="protein sequence ID" value="KAK0494083.1"/>
    <property type="molecule type" value="Genomic_DNA"/>
</dbReference>
<feature type="compositionally biased region" description="Acidic residues" evidence="1">
    <location>
        <begin position="174"/>
        <end position="185"/>
    </location>
</feature>
<evidence type="ECO:0000256" key="1">
    <source>
        <dbReference type="SAM" id="MobiDB-lite"/>
    </source>
</evidence>
<dbReference type="Proteomes" id="UP001175228">
    <property type="component" value="Unassembled WGS sequence"/>
</dbReference>
<feature type="region of interest" description="Disordered" evidence="1">
    <location>
        <begin position="138"/>
        <end position="186"/>
    </location>
</feature>
<evidence type="ECO:0000313" key="2">
    <source>
        <dbReference type="EMBL" id="KAK0494083.1"/>
    </source>
</evidence>
<keyword evidence="3" id="KW-1185">Reference proteome</keyword>
<feature type="compositionally biased region" description="Acidic residues" evidence="1">
    <location>
        <begin position="153"/>
        <end position="164"/>
    </location>
</feature>
<evidence type="ECO:0000313" key="3">
    <source>
        <dbReference type="Proteomes" id="UP001175228"/>
    </source>
</evidence>